<dbReference type="EMBL" id="JBHRSQ010000016">
    <property type="protein sequence ID" value="MFC2992865.1"/>
    <property type="molecule type" value="Genomic_DNA"/>
</dbReference>
<evidence type="ECO:0000313" key="4">
    <source>
        <dbReference type="Proteomes" id="UP001595386"/>
    </source>
</evidence>
<evidence type="ECO:0000256" key="2">
    <source>
        <dbReference type="SAM" id="SignalP"/>
    </source>
</evidence>
<feature type="signal peptide" evidence="2">
    <location>
        <begin position="1"/>
        <end position="30"/>
    </location>
</feature>
<proteinExistence type="predicted"/>
<evidence type="ECO:0000313" key="3">
    <source>
        <dbReference type="EMBL" id="MFC2992865.1"/>
    </source>
</evidence>
<dbReference type="InterPro" id="IPR012899">
    <property type="entry name" value="LTXXQ"/>
</dbReference>
<keyword evidence="2" id="KW-0732">Signal</keyword>
<organism evidence="3 4">
    <name type="scientific">Halomonas tibetensis</name>
    <dbReference type="NCBI Taxonomy" id="2259590"/>
    <lineage>
        <taxon>Bacteria</taxon>
        <taxon>Pseudomonadati</taxon>
        <taxon>Pseudomonadota</taxon>
        <taxon>Gammaproteobacteria</taxon>
        <taxon>Oceanospirillales</taxon>
        <taxon>Halomonadaceae</taxon>
        <taxon>Halomonas</taxon>
    </lineage>
</organism>
<dbReference type="RefSeq" id="WP_379759954.1">
    <property type="nucleotide sequence ID" value="NZ_JBHRSQ010000016.1"/>
</dbReference>
<dbReference type="Proteomes" id="UP001595386">
    <property type="component" value="Unassembled WGS sequence"/>
</dbReference>
<dbReference type="Gene3D" id="1.20.120.1490">
    <property type="match status" value="1"/>
</dbReference>
<feature type="compositionally biased region" description="Low complexity" evidence="1">
    <location>
        <begin position="146"/>
        <end position="167"/>
    </location>
</feature>
<feature type="region of interest" description="Disordered" evidence="1">
    <location>
        <begin position="145"/>
        <end position="167"/>
    </location>
</feature>
<reference evidence="4" key="1">
    <citation type="journal article" date="2019" name="Int. J. Syst. Evol. Microbiol.">
        <title>The Global Catalogue of Microorganisms (GCM) 10K type strain sequencing project: providing services to taxonomists for standard genome sequencing and annotation.</title>
        <authorList>
            <consortium name="The Broad Institute Genomics Platform"/>
            <consortium name="The Broad Institute Genome Sequencing Center for Infectious Disease"/>
            <person name="Wu L."/>
            <person name="Ma J."/>
        </authorList>
    </citation>
    <scope>NUCLEOTIDE SEQUENCE [LARGE SCALE GENOMIC DNA]</scope>
    <source>
        <strain evidence="4">KCTC 52660</strain>
    </source>
</reference>
<keyword evidence="4" id="KW-1185">Reference proteome</keyword>
<name>A0ABV7B6I0_9GAMM</name>
<sequence length="167" mass="18676">MSFAKPFSKHFFKPLVVITSSALALTFALAAPVVAQQMPQGVPSAEQQVAQLNEMVNLNDSQEQTLVSLLTQGQVRLQSLQTEAQGVQMQLQSQIGPDFDEASIRRDAERLGQLTGDMTAESALMQARIQSTLTAEQRDELERLAQQQQEQMRQMQEQMQQQQMPSQ</sequence>
<accession>A0ABV7B6I0</accession>
<feature type="chain" id="PRO_5046633969" description="Zinc resistance-associated protein" evidence="2">
    <location>
        <begin position="31"/>
        <end position="167"/>
    </location>
</feature>
<evidence type="ECO:0008006" key="5">
    <source>
        <dbReference type="Google" id="ProtNLM"/>
    </source>
</evidence>
<dbReference type="Pfam" id="PF07813">
    <property type="entry name" value="LTXXQ"/>
    <property type="match status" value="1"/>
</dbReference>
<comment type="caution">
    <text evidence="3">The sequence shown here is derived from an EMBL/GenBank/DDBJ whole genome shotgun (WGS) entry which is preliminary data.</text>
</comment>
<protein>
    <recommendedName>
        <fullName evidence="5">Zinc resistance-associated protein</fullName>
    </recommendedName>
</protein>
<gene>
    <name evidence="3" type="ORF">ACFODV_12555</name>
</gene>
<evidence type="ECO:0000256" key="1">
    <source>
        <dbReference type="SAM" id="MobiDB-lite"/>
    </source>
</evidence>